<dbReference type="AlphaFoldDB" id="A0AAN6EX81"/>
<protein>
    <recommendedName>
        <fullName evidence="1">NmrA-like domain-containing protein</fullName>
    </recommendedName>
</protein>
<evidence type="ECO:0000313" key="2">
    <source>
        <dbReference type="EMBL" id="KAJ8992629.1"/>
    </source>
</evidence>
<evidence type="ECO:0000313" key="3">
    <source>
        <dbReference type="Proteomes" id="UP001161757"/>
    </source>
</evidence>
<dbReference type="PANTHER" id="PTHR47129:SF1">
    <property type="entry name" value="NMRA-LIKE DOMAIN-CONTAINING PROTEIN"/>
    <property type="match status" value="1"/>
</dbReference>
<sequence length="314" mass="34898">MKFVLTGTSGHLGSRVLDSILRLNLIPPSDLIISSSHPDAVPAAAREAGIEIRKGDFTSPESLASSFRGADVLFLVSFPSPSVERWLHHKAAIDAAVAAGVKTVVYTSLMFGGKTGMESTAGVQMAHIKTVEYLREKQKELKEEKLQYVIVREGIYAESWWLYAGYQPRKFKKAESGDPIRFVIPNDGPVAWVSWDDLGEATARILANYNKYIGQTLNLTGPRTTTLSEIAKLVEKYTGRQVKVEIVGREKAEHYHKFEKKSLPEDQFWAIESWAGWHDAIARGEAATIDPLISEILGRQQRGIEELGEALFVE</sequence>
<feature type="domain" description="NmrA-like" evidence="1">
    <location>
        <begin position="6"/>
        <end position="250"/>
    </location>
</feature>
<evidence type="ECO:0000259" key="1">
    <source>
        <dbReference type="Pfam" id="PF05368"/>
    </source>
</evidence>
<dbReference type="SUPFAM" id="SSF51735">
    <property type="entry name" value="NAD(P)-binding Rossmann-fold domains"/>
    <property type="match status" value="1"/>
</dbReference>
<name>A0AAN6EX81_EXODE</name>
<dbReference type="PANTHER" id="PTHR47129">
    <property type="entry name" value="QUINONE OXIDOREDUCTASE 2"/>
    <property type="match status" value="1"/>
</dbReference>
<reference evidence="2" key="1">
    <citation type="submission" date="2023-01" db="EMBL/GenBank/DDBJ databases">
        <title>Exophiala dermititidis isolated from Cystic Fibrosis Patient.</title>
        <authorList>
            <person name="Kurbessoian T."/>
            <person name="Crocker A."/>
            <person name="Murante D."/>
            <person name="Hogan D.A."/>
            <person name="Stajich J.E."/>
        </authorList>
    </citation>
    <scope>NUCLEOTIDE SEQUENCE</scope>
    <source>
        <strain evidence="2">Ex8</strain>
    </source>
</reference>
<dbReference type="InterPro" id="IPR052718">
    <property type="entry name" value="NmrA-type_oxidoreductase"/>
</dbReference>
<dbReference type="Pfam" id="PF05368">
    <property type="entry name" value="NmrA"/>
    <property type="match status" value="1"/>
</dbReference>
<organism evidence="2 3">
    <name type="scientific">Exophiala dermatitidis</name>
    <name type="common">Black yeast-like fungus</name>
    <name type="synonym">Wangiella dermatitidis</name>
    <dbReference type="NCBI Taxonomy" id="5970"/>
    <lineage>
        <taxon>Eukaryota</taxon>
        <taxon>Fungi</taxon>
        <taxon>Dikarya</taxon>
        <taxon>Ascomycota</taxon>
        <taxon>Pezizomycotina</taxon>
        <taxon>Eurotiomycetes</taxon>
        <taxon>Chaetothyriomycetidae</taxon>
        <taxon>Chaetothyriales</taxon>
        <taxon>Herpotrichiellaceae</taxon>
        <taxon>Exophiala</taxon>
    </lineage>
</organism>
<dbReference type="Gene3D" id="3.40.50.720">
    <property type="entry name" value="NAD(P)-binding Rossmann-like Domain"/>
    <property type="match status" value="1"/>
</dbReference>
<accession>A0AAN6EX81</accession>
<dbReference type="Gene3D" id="3.90.25.10">
    <property type="entry name" value="UDP-galactose 4-epimerase, domain 1"/>
    <property type="match status" value="1"/>
</dbReference>
<proteinExistence type="predicted"/>
<dbReference type="InterPro" id="IPR036291">
    <property type="entry name" value="NAD(P)-bd_dom_sf"/>
</dbReference>
<dbReference type="Proteomes" id="UP001161757">
    <property type="component" value="Unassembled WGS sequence"/>
</dbReference>
<dbReference type="InterPro" id="IPR008030">
    <property type="entry name" value="NmrA-like"/>
</dbReference>
<gene>
    <name evidence="2" type="ORF">HRR80_003728</name>
</gene>
<dbReference type="EMBL" id="JAJGCB010000005">
    <property type="protein sequence ID" value="KAJ8992629.1"/>
    <property type="molecule type" value="Genomic_DNA"/>
</dbReference>
<comment type="caution">
    <text evidence="2">The sequence shown here is derived from an EMBL/GenBank/DDBJ whole genome shotgun (WGS) entry which is preliminary data.</text>
</comment>